<dbReference type="AlphaFoldDB" id="A0A9P0H2G4"/>
<dbReference type="InterPro" id="IPR004911">
    <property type="entry name" value="Interferon-induced_GILT"/>
</dbReference>
<feature type="chain" id="PRO_5040220138" evidence="3">
    <location>
        <begin position="27"/>
        <end position="226"/>
    </location>
</feature>
<evidence type="ECO:0000256" key="1">
    <source>
        <dbReference type="ARBA" id="ARBA00005679"/>
    </source>
</evidence>
<dbReference type="Proteomes" id="UP001152798">
    <property type="component" value="Chromosome 1"/>
</dbReference>
<evidence type="ECO:0000313" key="4">
    <source>
        <dbReference type="EMBL" id="CAH1390062.1"/>
    </source>
</evidence>
<gene>
    <name evidence="4" type="ORF">NEZAVI_LOCUS1323</name>
</gene>
<keyword evidence="5" id="KW-1185">Reference proteome</keyword>
<dbReference type="GO" id="GO:0016671">
    <property type="term" value="F:oxidoreductase activity, acting on a sulfur group of donors, disulfide as acceptor"/>
    <property type="evidence" value="ECO:0007669"/>
    <property type="project" value="InterPro"/>
</dbReference>
<comment type="similarity">
    <text evidence="1">Belongs to the GILT family.</text>
</comment>
<dbReference type="PANTHER" id="PTHR13234">
    <property type="entry name" value="GAMMA-INTERFERON INDUCIBLE LYSOSOMAL THIOL REDUCTASE GILT"/>
    <property type="match status" value="1"/>
</dbReference>
<name>A0A9P0H2G4_NEZVI</name>
<evidence type="ECO:0000256" key="3">
    <source>
        <dbReference type="SAM" id="SignalP"/>
    </source>
</evidence>
<evidence type="ECO:0000313" key="5">
    <source>
        <dbReference type="Proteomes" id="UP001152798"/>
    </source>
</evidence>
<accession>A0A9P0H2G4</accession>
<keyword evidence="2" id="KW-0325">Glycoprotein</keyword>
<feature type="signal peptide" evidence="3">
    <location>
        <begin position="1"/>
        <end position="26"/>
    </location>
</feature>
<dbReference type="PROSITE" id="PS51257">
    <property type="entry name" value="PROKAR_LIPOPROTEIN"/>
    <property type="match status" value="1"/>
</dbReference>
<reference evidence="4" key="1">
    <citation type="submission" date="2022-01" db="EMBL/GenBank/DDBJ databases">
        <authorList>
            <person name="King R."/>
        </authorList>
    </citation>
    <scope>NUCLEOTIDE SEQUENCE</scope>
</reference>
<keyword evidence="3" id="KW-0732">Signal</keyword>
<organism evidence="4 5">
    <name type="scientific">Nezara viridula</name>
    <name type="common">Southern green stink bug</name>
    <name type="synonym">Cimex viridulus</name>
    <dbReference type="NCBI Taxonomy" id="85310"/>
    <lineage>
        <taxon>Eukaryota</taxon>
        <taxon>Metazoa</taxon>
        <taxon>Ecdysozoa</taxon>
        <taxon>Arthropoda</taxon>
        <taxon>Hexapoda</taxon>
        <taxon>Insecta</taxon>
        <taxon>Pterygota</taxon>
        <taxon>Neoptera</taxon>
        <taxon>Paraneoptera</taxon>
        <taxon>Hemiptera</taxon>
        <taxon>Heteroptera</taxon>
        <taxon>Panheteroptera</taxon>
        <taxon>Pentatomomorpha</taxon>
        <taxon>Pentatomoidea</taxon>
        <taxon>Pentatomidae</taxon>
        <taxon>Pentatominae</taxon>
        <taxon>Nezara</taxon>
    </lineage>
</organism>
<dbReference type="Pfam" id="PF03227">
    <property type="entry name" value="GILT"/>
    <property type="match status" value="1"/>
</dbReference>
<dbReference type="OrthoDB" id="958254at2759"/>
<dbReference type="PANTHER" id="PTHR13234:SF71">
    <property type="entry name" value="GAMMA-INTERFERON-INDUCIBLE LYSOSOMAL THIOL REDUCTASE-LIKE PROTEIN"/>
    <property type="match status" value="1"/>
</dbReference>
<evidence type="ECO:0000256" key="2">
    <source>
        <dbReference type="ARBA" id="ARBA00023180"/>
    </source>
</evidence>
<protein>
    <submittedName>
        <fullName evidence="4">Uncharacterized protein</fullName>
    </submittedName>
</protein>
<proteinExistence type="inferred from homology"/>
<dbReference type="EMBL" id="OV725077">
    <property type="protein sequence ID" value="CAH1390062.1"/>
    <property type="molecule type" value="Genomic_DNA"/>
</dbReference>
<sequence>MAYSNQKSVTMAILFLLVTIVGCVFARPSSDNVKPVEITLYYETLCPGCQQFITKELLPVYTETEYDFASLISKIELVPYGLVFTLNDTHHYDCQHGRSECDGNKLHACAINYIPDTLTTLNYISCLEHETSSKHFNPREHKYPIDKCQNKLPAGIYPKIINCYNSDEGWELFDIYGEKTWPFLRDGFVPYLSFDGKRDDDLAKEGIEKFRNTLCKVTGVVDKACS</sequence>